<proteinExistence type="inferred from homology"/>
<dbReference type="GeneTree" id="ENSGT00390000012759"/>
<dbReference type="InterPro" id="IPR052405">
    <property type="entry name" value="Mito_Transl_Release_Factor"/>
</dbReference>
<comment type="similarity">
    <text evidence="2">Belongs to the prokaryotic/mitochondrial release factor family.</text>
</comment>
<dbReference type="PANTHER" id="PTHR46203:SF1">
    <property type="entry name" value="MITOCHONDRIAL TRANSLATION RELEASE FACTOR IN RESCUE"/>
    <property type="match status" value="1"/>
</dbReference>
<evidence type="ECO:0000313" key="14">
    <source>
        <dbReference type="Ensembl" id="ENSEASP00005040569.1"/>
    </source>
</evidence>
<evidence type="ECO:0000256" key="5">
    <source>
        <dbReference type="ARBA" id="ARBA00022946"/>
    </source>
</evidence>
<sequence length="342" mass="37815">GAARASTAPSLFRSSRQRGRSEAWETGGGGAAVKCSHLIGSLGTYGCHAGKEPQLPACALGQNAPRAREGSRGRSRARAQTRQRDCEPAAAAVPVSPELWGPEVSPETRRWNRAKAPGDTTSVENHPTGCWNELFNRAAVTEHRDLRELQLGGRPSSVCPRPELGQKGPEQAEPLSMSTSGLFRFPAPLTRIRTVSWGLRLWERPTLLSPGRAVTRVQMAGKKDRPALPSLDESELEEQFVKGHGPGGQATNKTSNCVVLKHMPSGIVVKCHQTRSVDQNRKLARKILQEKVDVFYNGENSLVYKEKRESEKKKQERKKRAKETLEKKKLLKELWESSKNVH</sequence>
<name>A0A9L0IU11_EQUAS</name>
<gene>
    <name evidence="14" type="primary">MTRFR</name>
</gene>
<protein>
    <recommendedName>
        <fullName evidence="10">Mitochondrial translation release factor in rescue</fullName>
    </recommendedName>
</protein>
<dbReference type="Gene3D" id="3.30.160.20">
    <property type="match status" value="1"/>
</dbReference>
<keyword evidence="15" id="KW-1185">Reference proteome</keyword>
<evidence type="ECO:0000256" key="4">
    <source>
        <dbReference type="ARBA" id="ARBA00022917"/>
    </source>
</evidence>
<dbReference type="GO" id="GO:0005739">
    <property type="term" value="C:mitochondrion"/>
    <property type="evidence" value="ECO:0007669"/>
    <property type="project" value="UniProtKB-SubCell"/>
</dbReference>
<dbReference type="PANTHER" id="PTHR46203">
    <property type="entry name" value="PROBABLE PEPTIDE CHAIN RELEASE FACTOR C12ORF65"/>
    <property type="match status" value="1"/>
</dbReference>
<keyword evidence="6 11" id="KW-0175">Coiled coil</keyword>
<evidence type="ECO:0000256" key="8">
    <source>
        <dbReference type="ARBA" id="ARBA00055584"/>
    </source>
</evidence>
<comment type="subcellular location">
    <subcellularLocation>
        <location evidence="1">Mitochondrion</location>
    </subcellularLocation>
</comment>
<comment type="function">
    <text evidence="8">Part of a mitoribosome-associated quality control pathway that prevents aberrant translation by responding to interruptions during elongation. As heterodimer with MTRES1, ejects the unfinished nascent chain and peptidyl transfer RNA (tRNA), respectively, from stalled ribosomes. Recruitment of mitoribosome biogenesis factors to these quality control intermediates suggests additional roles for MTRES1 and MTRF during mitoribosome rescue.</text>
</comment>
<keyword evidence="3" id="KW-0488">Methylation</keyword>
<feature type="domain" description="Prokaryotic-type class I peptide chain release factors" evidence="13">
    <location>
        <begin position="231"/>
        <end position="321"/>
    </location>
</feature>
<keyword evidence="5" id="KW-0809">Transit peptide</keyword>
<feature type="region of interest" description="Disordered" evidence="12">
    <location>
        <begin position="1"/>
        <end position="30"/>
    </location>
</feature>
<dbReference type="InterPro" id="IPR000352">
    <property type="entry name" value="Pep_chain_release_fac_I"/>
</dbReference>
<dbReference type="AlphaFoldDB" id="A0A9L0IU11"/>
<reference evidence="14" key="3">
    <citation type="submission" date="2025-09" db="UniProtKB">
        <authorList>
            <consortium name="Ensembl"/>
        </authorList>
    </citation>
    <scope>IDENTIFICATION</scope>
</reference>
<evidence type="ECO:0000256" key="7">
    <source>
        <dbReference type="ARBA" id="ARBA00023128"/>
    </source>
</evidence>
<evidence type="ECO:0000256" key="9">
    <source>
        <dbReference type="ARBA" id="ARBA00062021"/>
    </source>
</evidence>
<evidence type="ECO:0000313" key="15">
    <source>
        <dbReference type="Proteomes" id="UP000694387"/>
    </source>
</evidence>
<evidence type="ECO:0000256" key="1">
    <source>
        <dbReference type="ARBA" id="ARBA00004173"/>
    </source>
</evidence>
<dbReference type="Pfam" id="PF00472">
    <property type="entry name" value="RF-1"/>
    <property type="match status" value="1"/>
</dbReference>
<keyword evidence="7" id="KW-0496">Mitochondrion</keyword>
<reference evidence="14" key="2">
    <citation type="submission" date="2025-08" db="UniProtKB">
        <authorList>
            <consortium name="Ensembl"/>
        </authorList>
    </citation>
    <scope>IDENTIFICATION</scope>
</reference>
<accession>A0A9L0IU11</accession>
<evidence type="ECO:0000256" key="2">
    <source>
        <dbReference type="ARBA" id="ARBA00010835"/>
    </source>
</evidence>
<dbReference type="GO" id="GO:0003747">
    <property type="term" value="F:translation release factor activity"/>
    <property type="evidence" value="ECO:0007669"/>
    <property type="project" value="InterPro"/>
</dbReference>
<evidence type="ECO:0000259" key="13">
    <source>
        <dbReference type="Pfam" id="PF00472"/>
    </source>
</evidence>
<reference evidence="14 15" key="1">
    <citation type="journal article" date="2020" name="Nat. Commun.">
        <title>Donkey genomes provide new insights into domestication and selection for coat color.</title>
        <authorList>
            <person name="Wang"/>
            <person name="C."/>
            <person name="Li"/>
            <person name="H."/>
            <person name="Guo"/>
            <person name="Y."/>
            <person name="Huang"/>
            <person name="J."/>
            <person name="Sun"/>
            <person name="Y."/>
            <person name="Min"/>
            <person name="J."/>
            <person name="Wang"/>
            <person name="J."/>
            <person name="Fang"/>
            <person name="X."/>
            <person name="Zhao"/>
            <person name="Z."/>
            <person name="Wang"/>
            <person name="S."/>
            <person name="Zhang"/>
            <person name="Y."/>
            <person name="Liu"/>
            <person name="Q."/>
            <person name="Jiang"/>
            <person name="Q."/>
            <person name="Wang"/>
            <person name="X."/>
            <person name="Guo"/>
            <person name="Y."/>
            <person name="Yang"/>
            <person name="C."/>
            <person name="Wang"/>
            <person name="Y."/>
            <person name="Tian"/>
            <person name="F."/>
            <person name="Zhuang"/>
            <person name="G."/>
            <person name="Fan"/>
            <person name="Y."/>
            <person name="Gao"/>
            <person name="Q."/>
            <person name="Li"/>
            <person name="Y."/>
            <person name="Ju"/>
            <person name="Z."/>
            <person name="Li"/>
            <person name="J."/>
            <person name="Li"/>
            <person name="R."/>
            <person name="Hou"/>
            <person name="M."/>
            <person name="Yang"/>
            <person name="G."/>
            <person name="Liu"/>
            <person name="G."/>
            <person name="Liu"/>
            <person name="W."/>
            <person name="Guo"/>
            <person name="J."/>
            <person name="Pan"/>
            <person name="S."/>
            <person name="Fan"/>
            <person name="G."/>
            <person name="Zhang"/>
            <person name="W."/>
            <person name="Zhang"/>
            <person name="R."/>
            <person name="Yu"/>
            <person name="J."/>
            <person name="Zhang"/>
            <person name="X."/>
            <person name="Yin"/>
            <person name="Q."/>
            <person name="Ji"/>
            <person name="C."/>
            <person name="Jin"/>
            <person name="Y."/>
            <person name="Yue"/>
            <person name="G."/>
            <person name="Liu"/>
            <person name="M."/>
            <person name="Xu"/>
            <person name="J."/>
            <person name="Liu"/>
            <person name="S."/>
            <person name="Jordana"/>
            <person name="J."/>
            <person name="Noce"/>
            <person name="A."/>
            <person name="Amills"/>
            <person name="M."/>
            <person name="Wu"/>
            <person name="D.D."/>
            <person name="Li"/>
            <person name="S."/>
            <person name="Zhou"/>
            <person name="X. and Zhong"/>
            <person name="J."/>
        </authorList>
    </citation>
    <scope>NUCLEOTIDE SEQUENCE [LARGE SCALE GENOMIC DNA]</scope>
</reference>
<dbReference type="Proteomes" id="UP000694387">
    <property type="component" value="Chromosome 8"/>
</dbReference>
<dbReference type="Ensembl" id="ENSEAST00005050009.1">
    <property type="protein sequence ID" value="ENSEASP00005040569.1"/>
    <property type="gene ID" value="ENSEASG00005033250.1"/>
</dbReference>
<feature type="coiled-coil region" evidence="11">
    <location>
        <begin position="304"/>
        <end position="333"/>
    </location>
</feature>
<dbReference type="SUPFAM" id="SSF75620">
    <property type="entry name" value="Release factor"/>
    <property type="match status" value="1"/>
</dbReference>
<dbReference type="FunFam" id="3.30.160.20:FF:000054">
    <property type="entry name" value="Chromosome 12 open reading frame 65"/>
    <property type="match status" value="1"/>
</dbReference>
<evidence type="ECO:0000256" key="6">
    <source>
        <dbReference type="ARBA" id="ARBA00023054"/>
    </source>
</evidence>
<dbReference type="InterPro" id="IPR045853">
    <property type="entry name" value="Pep_chain_release_fac_I_sf"/>
</dbReference>
<comment type="subunit">
    <text evidence="9">Interacts (via C-terminus) with MTRES1 (via S4 domain). Associates with mitoribosomal S39 large subunit, peptidyl tRNA and nascent chain.</text>
</comment>
<organism evidence="14 15">
    <name type="scientific">Equus asinus</name>
    <name type="common">Donkey</name>
    <name type="synonym">Equus africanus asinus</name>
    <dbReference type="NCBI Taxonomy" id="9793"/>
    <lineage>
        <taxon>Eukaryota</taxon>
        <taxon>Metazoa</taxon>
        <taxon>Chordata</taxon>
        <taxon>Craniata</taxon>
        <taxon>Vertebrata</taxon>
        <taxon>Euteleostomi</taxon>
        <taxon>Mammalia</taxon>
        <taxon>Eutheria</taxon>
        <taxon>Laurasiatheria</taxon>
        <taxon>Perissodactyla</taxon>
        <taxon>Equidae</taxon>
        <taxon>Equus</taxon>
    </lineage>
</organism>
<evidence type="ECO:0000256" key="10">
    <source>
        <dbReference type="ARBA" id="ARBA00073525"/>
    </source>
</evidence>
<evidence type="ECO:0000256" key="3">
    <source>
        <dbReference type="ARBA" id="ARBA00022481"/>
    </source>
</evidence>
<feature type="region of interest" description="Disordered" evidence="12">
    <location>
        <begin position="61"/>
        <end position="125"/>
    </location>
</feature>
<evidence type="ECO:0000256" key="12">
    <source>
        <dbReference type="SAM" id="MobiDB-lite"/>
    </source>
</evidence>
<evidence type="ECO:0000256" key="11">
    <source>
        <dbReference type="SAM" id="Coils"/>
    </source>
</evidence>
<feature type="region of interest" description="Disordered" evidence="12">
    <location>
        <begin position="152"/>
        <end position="175"/>
    </location>
</feature>
<keyword evidence="4" id="KW-0648">Protein biosynthesis</keyword>